<evidence type="ECO:0000313" key="3">
    <source>
        <dbReference type="Proteomes" id="UP000288943"/>
    </source>
</evidence>
<dbReference type="RefSeq" id="WP_042232378.1">
    <property type="nucleotide sequence ID" value="NZ_CP026520.1"/>
</dbReference>
<dbReference type="KEGG" id="pchi:PC41400_03735"/>
<protein>
    <submittedName>
        <fullName evidence="2">Uncharacterized protein</fullName>
    </submittedName>
</protein>
<evidence type="ECO:0000313" key="2">
    <source>
        <dbReference type="EMBL" id="QAV21624.1"/>
    </source>
</evidence>
<dbReference type="EMBL" id="JAMDMJ010000002">
    <property type="protein sequence ID" value="MCY9594601.1"/>
    <property type="molecule type" value="Genomic_DNA"/>
</dbReference>
<evidence type="ECO:0000313" key="1">
    <source>
        <dbReference type="EMBL" id="MCY9594601.1"/>
    </source>
</evidence>
<sequence length="117" mass="12434">MVSGTAALGTEVLEARSGLEVRSDLEALALRLGSGVLALRLGLEALEPPSLVLSFSAKIIKEQLTRISLDNQPYLTQELLTTHTPGSKRDLNFTTISCDRFAEKTTKGAAAAAPLII</sequence>
<keyword evidence="4" id="KW-1185">Reference proteome</keyword>
<dbReference type="Proteomes" id="UP000288943">
    <property type="component" value="Chromosome"/>
</dbReference>
<organism evidence="2 3">
    <name type="scientific">Paenibacillus chitinolyticus</name>
    <dbReference type="NCBI Taxonomy" id="79263"/>
    <lineage>
        <taxon>Bacteria</taxon>
        <taxon>Bacillati</taxon>
        <taxon>Bacillota</taxon>
        <taxon>Bacilli</taxon>
        <taxon>Bacillales</taxon>
        <taxon>Paenibacillaceae</taxon>
        <taxon>Paenibacillus</taxon>
    </lineage>
</organism>
<dbReference type="AlphaFoldDB" id="A0A410X510"/>
<dbReference type="EMBL" id="CP026520">
    <property type="protein sequence ID" value="QAV21624.1"/>
    <property type="molecule type" value="Genomic_DNA"/>
</dbReference>
<dbReference type="OrthoDB" id="9948050at2"/>
<name>A0A410X510_9BACL</name>
<reference evidence="1 4" key="2">
    <citation type="submission" date="2022-05" db="EMBL/GenBank/DDBJ databases">
        <title>Genome Sequencing of Bee-Associated Microbes.</title>
        <authorList>
            <person name="Dunlap C."/>
        </authorList>
    </citation>
    <scope>NUCLEOTIDE SEQUENCE [LARGE SCALE GENOMIC DNA]</scope>
    <source>
        <strain evidence="1 4">NRRL B-23120</strain>
    </source>
</reference>
<gene>
    <name evidence="1" type="ORF">M5X16_02295</name>
    <name evidence="2" type="ORF">PC41400_03735</name>
</gene>
<accession>A0A410X510</accession>
<reference evidence="2 3" key="1">
    <citation type="submission" date="2018-01" db="EMBL/GenBank/DDBJ databases">
        <title>The whole genome sequencing and assembly of Paenibacillus chitinolyticus KCCM 41400 strain.</title>
        <authorList>
            <person name="Kim J.-Y."/>
            <person name="Park M.-K."/>
            <person name="Lee Y.-J."/>
            <person name="Yi H."/>
            <person name="Bahn Y.-S."/>
            <person name="Kim J.F."/>
            <person name="Lee D.-W."/>
        </authorList>
    </citation>
    <scope>NUCLEOTIDE SEQUENCE [LARGE SCALE GENOMIC DNA]</scope>
    <source>
        <strain evidence="2 3">KCCM 41400</strain>
    </source>
</reference>
<dbReference type="GeneID" id="95373929"/>
<proteinExistence type="predicted"/>
<evidence type="ECO:0000313" key="4">
    <source>
        <dbReference type="Proteomes" id="UP001527202"/>
    </source>
</evidence>
<dbReference type="Proteomes" id="UP001527202">
    <property type="component" value="Unassembled WGS sequence"/>
</dbReference>